<evidence type="ECO:0000313" key="2">
    <source>
        <dbReference type="EMBL" id="MDL2344080.1"/>
    </source>
</evidence>
<keyword evidence="1" id="KW-0812">Transmembrane</keyword>
<protein>
    <submittedName>
        <fullName evidence="2">Uncharacterized protein</fullName>
    </submittedName>
</protein>
<name>A0ABT7JGC0_9DEIO</name>
<feature type="transmembrane region" description="Helical" evidence="1">
    <location>
        <begin position="78"/>
        <end position="99"/>
    </location>
</feature>
<dbReference type="Proteomes" id="UP001302059">
    <property type="component" value="Unassembled WGS sequence"/>
</dbReference>
<reference evidence="2 3" key="1">
    <citation type="submission" date="2023-05" db="EMBL/GenBank/DDBJ databases">
        <authorList>
            <person name="Gao F."/>
        </authorList>
    </citation>
    <scope>NUCLEOTIDE SEQUENCE [LARGE SCALE GENOMIC DNA]</scope>
    <source>
        <strain evidence="2 3">MIMF12</strain>
    </source>
</reference>
<proteinExistence type="predicted"/>
<sequence length="100" mass="10963">MPRALMLIFRGLLGAVVLGYPLFLSFAVLLASLATANIATYWFYPWGLLLAASPLLVLLILAVVWLRRPAEIWRFHGAFLLGGVLGGAFWFSRFGLAGLV</sequence>
<keyword evidence="3" id="KW-1185">Reference proteome</keyword>
<dbReference type="RefSeq" id="WP_285522828.1">
    <property type="nucleotide sequence ID" value="NZ_JASNGB010000056.1"/>
</dbReference>
<comment type="caution">
    <text evidence="2">The sequence shown here is derived from an EMBL/GenBank/DDBJ whole genome shotgun (WGS) entry which is preliminary data.</text>
</comment>
<evidence type="ECO:0000313" key="3">
    <source>
        <dbReference type="Proteomes" id="UP001302059"/>
    </source>
</evidence>
<gene>
    <name evidence="2" type="ORF">QOL99_07935</name>
</gene>
<keyword evidence="1" id="KW-1133">Transmembrane helix</keyword>
<feature type="transmembrane region" description="Helical" evidence="1">
    <location>
        <begin position="46"/>
        <end position="66"/>
    </location>
</feature>
<dbReference type="EMBL" id="JASNGB010000056">
    <property type="protein sequence ID" value="MDL2344080.1"/>
    <property type="molecule type" value="Genomic_DNA"/>
</dbReference>
<organism evidence="2 3">
    <name type="scientific">Deinococcus rhizophilus</name>
    <dbReference type="NCBI Taxonomy" id="3049544"/>
    <lineage>
        <taxon>Bacteria</taxon>
        <taxon>Thermotogati</taxon>
        <taxon>Deinococcota</taxon>
        <taxon>Deinococci</taxon>
        <taxon>Deinococcales</taxon>
        <taxon>Deinococcaceae</taxon>
        <taxon>Deinococcus</taxon>
    </lineage>
</organism>
<keyword evidence="1" id="KW-0472">Membrane</keyword>
<accession>A0ABT7JGC0</accession>
<evidence type="ECO:0000256" key="1">
    <source>
        <dbReference type="SAM" id="Phobius"/>
    </source>
</evidence>